<gene>
    <name evidence="3" type="ORF">LSH36_222g03011</name>
</gene>
<feature type="region of interest" description="Disordered" evidence="1">
    <location>
        <begin position="122"/>
        <end position="156"/>
    </location>
</feature>
<feature type="domain" description="Transglutaminase-like" evidence="2">
    <location>
        <begin position="519"/>
        <end position="587"/>
    </location>
</feature>
<dbReference type="SMART" id="SM00460">
    <property type="entry name" value="TGc"/>
    <property type="match status" value="1"/>
</dbReference>
<dbReference type="EMBL" id="JAODUP010000222">
    <property type="protein sequence ID" value="KAK2156085.1"/>
    <property type="molecule type" value="Genomic_DNA"/>
</dbReference>
<feature type="compositionally biased region" description="Polar residues" evidence="1">
    <location>
        <begin position="279"/>
        <end position="289"/>
    </location>
</feature>
<dbReference type="PANTHER" id="PTHR47020:SF1">
    <property type="entry name" value="HILLARIN"/>
    <property type="match status" value="1"/>
</dbReference>
<feature type="compositionally biased region" description="Basic and acidic residues" evidence="1">
    <location>
        <begin position="242"/>
        <end position="259"/>
    </location>
</feature>
<dbReference type="InterPro" id="IPR002931">
    <property type="entry name" value="Transglutaminase-like"/>
</dbReference>
<feature type="region of interest" description="Disordered" evidence="1">
    <location>
        <begin position="182"/>
        <end position="300"/>
    </location>
</feature>
<name>A0AAD9N468_9ANNE</name>
<dbReference type="InterPro" id="IPR053041">
    <property type="entry name" value="Transglut-like_Superfamily_Mod"/>
</dbReference>
<comment type="caution">
    <text evidence="3">The sequence shown here is derived from an EMBL/GenBank/DDBJ whole genome shotgun (WGS) entry which is preliminary data.</text>
</comment>
<protein>
    <recommendedName>
        <fullName evidence="2">Transglutaminase-like domain-containing protein</fullName>
    </recommendedName>
</protein>
<sequence>MVILCGRSEIRLTSDMAGWEYDPKAIEFEHAKILQERNKFRRPPTHDTEADDIEYEKGELIRKLRHGELRKENVKVVASSMADVLSKVLHPKACADTVDRLYRVKQTELGYLQANTRKFPSNPDYIEPNALWSPDSPDDNSLNPRYLDHKHSDHEADQRESMFFDGSMSNGQCEEIYSDLPGSRLYESSPNQKQIIGDDDDDDVTDDGDQDPITERIYEKLNILRPTDHSSPEPAGDDDDGGDGRGRTDRVNRIHKLERAQCQQNAAGDENKRRKQIKSVANQRQSYENTDLDPFDVRSGLTLRKTPPEYLKEKRFVEQNQLELRQRHEHDEMIRDLERVRGNQIQRLKEDARKQTDAALDELFSRMKNGTFHGDIINAKKRIEQRFRRMREEKMKHVMSDLTGQERTRIEDMINKQTQEMLELIDRKISTKLPPPAPPRMKKVTLYSNPDVFEEVDFYAVQVAQYETESFTELVFELTKNCKNTLEKTRAIFKWLTYKDLNLMMFSEELMEDSPYYFLKGIKYGLESYHELFKRLCSYAGIPVKIIRGLSKSAGYRPGMTFDDDNFRNSWAVVFIDDTWRFVDCHWGARHVNNTEQLNNPRCFCYELDEFYFLTDPEDIVYMHFPDDPEWQLLECPISLDQFIRLPVLKSHFFQYRIKIKSELRSVMESNSGKMELRFTYSRKHNLAFNSRLELDGIQLNGYCIHHYDHGHVNFDVSLPLTGTHYLTLFACDKDKGDTYNNICSFRILCTKVETRPFAKFPTLPDGYGLTSVGMELGLEADKYDGHYLICNDDRLILNIKFACPVIVSQKMATVAPEGHVIQMIYRDGRQIDLDLMTFQRYKDHCFVSYILRFLERAIYVFSVYAGYSESRSQSLDCACRYLIQCNNTNDTLLRTYPKTLQYWRKCRLHEPTSGELKLNRNIRFKLEVFKAEAVAVIIGRQWFYMKRDESGKIWEGIASTGKDPRIRAEVYVRYSNNQKDFFPLLEYKLVKEEPST</sequence>
<dbReference type="PANTHER" id="PTHR47020">
    <property type="entry name" value="HILLARIN"/>
    <property type="match status" value="1"/>
</dbReference>
<proteinExistence type="predicted"/>
<accession>A0AAD9N468</accession>
<dbReference type="InterPro" id="IPR056564">
    <property type="entry name" value="Ig-like_KY"/>
</dbReference>
<feature type="compositionally biased region" description="Basic and acidic residues" evidence="1">
    <location>
        <begin position="146"/>
        <end position="156"/>
    </location>
</feature>
<evidence type="ECO:0000313" key="4">
    <source>
        <dbReference type="Proteomes" id="UP001208570"/>
    </source>
</evidence>
<dbReference type="Pfam" id="PF23265">
    <property type="entry name" value="Ig-like_KY"/>
    <property type="match status" value="1"/>
</dbReference>
<organism evidence="3 4">
    <name type="scientific">Paralvinella palmiformis</name>
    <dbReference type="NCBI Taxonomy" id="53620"/>
    <lineage>
        <taxon>Eukaryota</taxon>
        <taxon>Metazoa</taxon>
        <taxon>Spiralia</taxon>
        <taxon>Lophotrochozoa</taxon>
        <taxon>Annelida</taxon>
        <taxon>Polychaeta</taxon>
        <taxon>Sedentaria</taxon>
        <taxon>Canalipalpata</taxon>
        <taxon>Terebellida</taxon>
        <taxon>Terebelliformia</taxon>
        <taxon>Alvinellidae</taxon>
        <taxon>Paralvinella</taxon>
    </lineage>
</organism>
<dbReference type="Proteomes" id="UP001208570">
    <property type="component" value="Unassembled WGS sequence"/>
</dbReference>
<dbReference type="AlphaFoldDB" id="A0AAD9N468"/>
<keyword evidence="4" id="KW-1185">Reference proteome</keyword>
<evidence type="ECO:0000313" key="3">
    <source>
        <dbReference type="EMBL" id="KAK2156085.1"/>
    </source>
</evidence>
<evidence type="ECO:0000259" key="2">
    <source>
        <dbReference type="SMART" id="SM00460"/>
    </source>
</evidence>
<dbReference type="InterPro" id="IPR038765">
    <property type="entry name" value="Papain-like_cys_pep_sf"/>
</dbReference>
<feature type="compositionally biased region" description="Acidic residues" evidence="1">
    <location>
        <begin position="197"/>
        <end position="212"/>
    </location>
</feature>
<reference evidence="3" key="1">
    <citation type="journal article" date="2023" name="Mol. Biol. Evol.">
        <title>Third-Generation Sequencing Reveals the Adaptive Role of the Epigenome in Three Deep-Sea Polychaetes.</title>
        <authorList>
            <person name="Perez M."/>
            <person name="Aroh O."/>
            <person name="Sun Y."/>
            <person name="Lan Y."/>
            <person name="Juniper S.K."/>
            <person name="Young C.R."/>
            <person name="Angers B."/>
            <person name="Qian P.Y."/>
        </authorList>
    </citation>
    <scope>NUCLEOTIDE SEQUENCE</scope>
    <source>
        <strain evidence="3">P08H-3</strain>
    </source>
</reference>
<dbReference type="SUPFAM" id="SSF54001">
    <property type="entry name" value="Cysteine proteinases"/>
    <property type="match status" value="1"/>
</dbReference>
<evidence type="ECO:0000256" key="1">
    <source>
        <dbReference type="SAM" id="MobiDB-lite"/>
    </source>
</evidence>